<dbReference type="SUPFAM" id="SSF55811">
    <property type="entry name" value="Nudix"/>
    <property type="match status" value="1"/>
</dbReference>
<dbReference type="Gene3D" id="3.90.79.10">
    <property type="entry name" value="Nucleoside Triphosphate Pyrophosphohydrolase"/>
    <property type="match status" value="1"/>
</dbReference>
<proteinExistence type="predicted"/>
<dbReference type="InterPro" id="IPR000086">
    <property type="entry name" value="NUDIX_hydrolase_dom"/>
</dbReference>
<dbReference type="KEGG" id="bliq:INP51_15835"/>
<sequence>MNEHERFSTRRPGIIGGQHFHQYSVLIPLILASDDIYLLFEKRSGSLKHQPGEICFPGGKQEKNESFEECALRETMEELLVSSEQIEIFGPGDVYISPFNQILHSFIGTLHNYQNTFSTDEVEKLIKIPLNFFRKQEPEKYDSSVINCPPENFPYDSIPHGEQYPWKKGTHEILFYHYEDTILWGMTAQIAKSAVDLIDEYHLL</sequence>
<organism evidence="8 9">
    <name type="scientific">Blautia liquoris</name>
    <dbReference type="NCBI Taxonomy" id="2779518"/>
    <lineage>
        <taxon>Bacteria</taxon>
        <taxon>Bacillati</taxon>
        <taxon>Bacillota</taxon>
        <taxon>Clostridia</taxon>
        <taxon>Lachnospirales</taxon>
        <taxon>Lachnospiraceae</taxon>
        <taxon>Blautia</taxon>
    </lineage>
</organism>
<dbReference type="RefSeq" id="WP_193735699.1">
    <property type="nucleotide sequence ID" value="NZ_CP063304.1"/>
</dbReference>
<dbReference type="PROSITE" id="PS51462">
    <property type="entry name" value="NUDIX"/>
    <property type="match status" value="1"/>
</dbReference>
<dbReference type="PANTHER" id="PTHR12992:SF11">
    <property type="entry name" value="MITOCHONDRIAL COENZYME A DIPHOSPHATASE NUDT8"/>
    <property type="match status" value="1"/>
</dbReference>
<evidence type="ECO:0000256" key="5">
    <source>
        <dbReference type="ARBA" id="ARBA00022842"/>
    </source>
</evidence>
<evidence type="ECO:0000256" key="6">
    <source>
        <dbReference type="ARBA" id="ARBA00023211"/>
    </source>
</evidence>
<dbReference type="PANTHER" id="PTHR12992">
    <property type="entry name" value="NUDIX HYDROLASE"/>
    <property type="match status" value="1"/>
</dbReference>
<dbReference type="Pfam" id="PF00293">
    <property type="entry name" value="NUDIX"/>
    <property type="match status" value="1"/>
</dbReference>
<dbReference type="CDD" id="cd03426">
    <property type="entry name" value="NUDIX_CoAse_Nudt7"/>
    <property type="match status" value="1"/>
</dbReference>
<comment type="cofactor">
    <cofactor evidence="1">
        <name>Mn(2+)</name>
        <dbReference type="ChEBI" id="CHEBI:29035"/>
    </cofactor>
</comment>
<evidence type="ECO:0000313" key="8">
    <source>
        <dbReference type="EMBL" id="QOV19379.1"/>
    </source>
</evidence>
<evidence type="ECO:0000256" key="3">
    <source>
        <dbReference type="ARBA" id="ARBA00022723"/>
    </source>
</evidence>
<keyword evidence="4" id="KW-0378">Hydrolase</keyword>
<gene>
    <name evidence="8" type="ORF">INP51_15835</name>
</gene>
<dbReference type="AlphaFoldDB" id="A0A7M2RGL3"/>
<dbReference type="GO" id="GO:0010945">
    <property type="term" value="F:coenzyme A diphosphatase activity"/>
    <property type="evidence" value="ECO:0007669"/>
    <property type="project" value="InterPro"/>
</dbReference>
<keyword evidence="3" id="KW-0479">Metal-binding</keyword>
<dbReference type="EMBL" id="CP063304">
    <property type="protein sequence ID" value="QOV19379.1"/>
    <property type="molecule type" value="Genomic_DNA"/>
</dbReference>
<keyword evidence="6" id="KW-0464">Manganese</keyword>
<evidence type="ECO:0000256" key="1">
    <source>
        <dbReference type="ARBA" id="ARBA00001936"/>
    </source>
</evidence>
<comment type="cofactor">
    <cofactor evidence="2">
        <name>Mg(2+)</name>
        <dbReference type="ChEBI" id="CHEBI:18420"/>
    </cofactor>
</comment>
<evidence type="ECO:0000256" key="4">
    <source>
        <dbReference type="ARBA" id="ARBA00022801"/>
    </source>
</evidence>
<evidence type="ECO:0000313" key="9">
    <source>
        <dbReference type="Proteomes" id="UP000593601"/>
    </source>
</evidence>
<accession>A0A7M2RGL3</accession>
<dbReference type="InterPro" id="IPR015797">
    <property type="entry name" value="NUDIX_hydrolase-like_dom_sf"/>
</dbReference>
<dbReference type="InterPro" id="IPR045121">
    <property type="entry name" value="CoAse"/>
</dbReference>
<protein>
    <submittedName>
        <fullName evidence="8">CoA pyrophosphatase</fullName>
    </submittedName>
</protein>
<reference evidence="8 9" key="1">
    <citation type="submission" date="2020-10" db="EMBL/GenBank/DDBJ databases">
        <title>Blautia liquoris sp.nov., isolated from the mud in a fermentation cellar used for the production of Chinese strong-flavoured liquor.</title>
        <authorList>
            <person name="Lu L."/>
        </authorList>
    </citation>
    <scope>NUCLEOTIDE SEQUENCE [LARGE SCALE GENOMIC DNA]</scope>
    <source>
        <strain evidence="8 9">LZLJ-3</strain>
    </source>
</reference>
<keyword evidence="5" id="KW-0460">Magnesium</keyword>
<dbReference type="GO" id="GO:0046872">
    <property type="term" value="F:metal ion binding"/>
    <property type="evidence" value="ECO:0007669"/>
    <property type="project" value="UniProtKB-KW"/>
</dbReference>
<evidence type="ECO:0000256" key="2">
    <source>
        <dbReference type="ARBA" id="ARBA00001946"/>
    </source>
</evidence>
<name>A0A7M2RGL3_9FIRM</name>
<evidence type="ECO:0000259" key="7">
    <source>
        <dbReference type="PROSITE" id="PS51462"/>
    </source>
</evidence>
<feature type="domain" description="Nudix hydrolase" evidence="7">
    <location>
        <begin position="20"/>
        <end position="154"/>
    </location>
</feature>
<keyword evidence="9" id="KW-1185">Reference proteome</keyword>
<dbReference type="Proteomes" id="UP000593601">
    <property type="component" value="Chromosome"/>
</dbReference>